<evidence type="ECO:0000259" key="4">
    <source>
        <dbReference type="Pfam" id="PF24883"/>
    </source>
</evidence>
<dbReference type="SUPFAM" id="SSF52540">
    <property type="entry name" value="P-loop containing nucleoside triphosphate hydrolases"/>
    <property type="match status" value="1"/>
</dbReference>
<name>A0AAD6ZF71_9AGAR</name>
<dbReference type="Pfam" id="PF24883">
    <property type="entry name" value="NPHP3_N"/>
    <property type="match status" value="1"/>
</dbReference>
<dbReference type="SMART" id="SM00248">
    <property type="entry name" value="ANK"/>
    <property type="match status" value="4"/>
</dbReference>
<evidence type="ECO:0000256" key="2">
    <source>
        <dbReference type="PROSITE-ProRule" id="PRU00023"/>
    </source>
</evidence>
<keyword evidence="6" id="KW-1185">Reference proteome</keyword>
<dbReference type="InterPro" id="IPR036770">
    <property type="entry name" value="Ankyrin_rpt-contain_sf"/>
</dbReference>
<evidence type="ECO:0000256" key="1">
    <source>
        <dbReference type="ARBA" id="ARBA00022737"/>
    </source>
</evidence>
<evidence type="ECO:0000259" key="3">
    <source>
        <dbReference type="Pfam" id="PF22939"/>
    </source>
</evidence>
<dbReference type="Pfam" id="PF22939">
    <property type="entry name" value="WHD_GPIID"/>
    <property type="match status" value="1"/>
</dbReference>
<dbReference type="InterPro" id="IPR054471">
    <property type="entry name" value="GPIID_WHD"/>
</dbReference>
<organism evidence="5 6">
    <name type="scientific">Mycena albidolilacea</name>
    <dbReference type="NCBI Taxonomy" id="1033008"/>
    <lineage>
        <taxon>Eukaryota</taxon>
        <taxon>Fungi</taxon>
        <taxon>Dikarya</taxon>
        <taxon>Basidiomycota</taxon>
        <taxon>Agaricomycotina</taxon>
        <taxon>Agaricomycetes</taxon>
        <taxon>Agaricomycetidae</taxon>
        <taxon>Agaricales</taxon>
        <taxon>Marasmiineae</taxon>
        <taxon>Mycenaceae</taxon>
        <taxon>Mycena</taxon>
    </lineage>
</organism>
<dbReference type="InterPro" id="IPR002110">
    <property type="entry name" value="Ankyrin_rpt"/>
</dbReference>
<keyword evidence="1" id="KW-0677">Repeat</keyword>
<dbReference type="InterPro" id="IPR056884">
    <property type="entry name" value="NPHP3-like_N"/>
</dbReference>
<keyword evidence="2" id="KW-0040">ANK repeat</keyword>
<feature type="repeat" description="ANK" evidence="2">
    <location>
        <begin position="584"/>
        <end position="612"/>
    </location>
</feature>
<dbReference type="PANTHER" id="PTHR10039">
    <property type="entry name" value="AMELOGENIN"/>
    <property type="match status" value="1"/>
</dbReference>
<dbReference type="InterPro" id="IPR027417">
    <property type="entry name" value="P-loop_NTPase"/>
</dbReference>
<dbReference type="PROSITE" id="PS50088">
    <property type="entry name" value="ANK_REPEAT"/>
    <property type="match status" value="3"/>
</dbReference>
<dbReference type="PANTHER" id="PTHR10039:SF15">
    <property type="entry name" value="NACHT DOMAIN-CONTAINING PROTEIN"/>
    <property type="match status" value="1"/>
</dbReference>
<proteinExistence type="predicted"/>
<feature type="domain" description="GPI inositol-deacylase winged helix" evidence="3">
    <location>
        <begin position="327"/>
        <end position="404"/>
    </location>
</feature>
<evidence type="ECO:0000313" key="6">
    <source>
        <dbReference type="Proteomes" id="UP001218218"/>
    </source>
</evidence>
<dbReference type="Proteomes" id="UP001218218">
    <property type="component" value="Unassembled WGS sequence"/>
</dbReference>
<feature type="repeat" description="ANK" evidence="2">
    <location>
        <begin position="616"/>
        <end position="645"/>
    </location>
</feature>
<gene>
    <name evidence="5" type="ORF">DFH08DRAFT_390669</name>
</gene>
<evidence type="ECO:0008006" key="7">
    <source>
        <dbReference type="Google" id="ProtNLM"/>
    </source>
</evidence>
<dbReference type="Gene3D" id="1.25.40.20">
    <property type="entry name" value="Ankyrin repeat-containing domain"/>
    <property type="match status" value="2"/>
</dbReference>
<evidence type="ECO:0000313" key="5">
    <source>
        <dbReference type="EMBL" id="KAJ7319334.1"/>
    </source>
</evidence>
<dbReference type="SUPFAM" id="SSF48403">
    <property type="entry name" value="Ankyrin repeat"/>
    <property type="match status" value="1"/>
</dbReference>
<reference evidence="5" key="1">
    <citation type="submission" date="2023-03" db="EMBL/GenBank/DDBJ databases">
        <title>Massive genome expansion in bonnet fungi (Mycena s.s.) driven by repeated elements and novel gene families across ecological guilds.</title>
        <authorList>
            <consortium name="Lawrence Berkeley National Laboratory"/>
            <person name="Harder C.B."/>
            <person name="Miyauchi S."/>
            <person name="Viragh M."/>
            <person name="Kuo A."/>
            <person name="Thoen E."/>
            <person name="Andreopoulos B."/>
            <person name="Lu D."/>
            <person name="Skrede I."/>
            <person name="Drula E."/>
            <person name="Henrissat B."/>
            <person name="Morin E."/>
            <person name="Kohler A."/>
            <person name="Barry K."/>
            <person name="LaButti K."/>
            <person name="Morin E."/>
            <person name="Salamov A."/>
            <person name="Lipzen A."/>
            <person name="Mereny Z."/>
            <person name="Hegedus B."/>
            <person name="Baldrian P."/>
            <person name="Stursova M."/>
            <person name="Weitz H."/>
            <person name="Taylor A."/>
            <person name="Grigoriev I.V."/>
            <person name="Nagy L.G."/>
            <person name="Martin F."/>
            <person name="Kauserud H."/>
        </authorList>
    </citation>
    <scope>NUCLEOTIDE SEQUENCE</scope>
    <source>
        <strain evidence="5">CBHHK002</strain>
    </source>
</reference>
<feature type="domain" description="Nephrocystin 3-like N-terminal" evidence="4">
    <location>
        <begin position="56"/>
        <end position="215"/>
    </location>
</feature>
<dbReference type="PROSITE" id="PS50297">
    <property type="entry name" value="ANK_REP_REGION"/>
    <property type="match status" value="2"/>
</dbReference>
<dbReference type="Gene3D" id="3.40.50.300">
    <property type="entry name" value="P-loop containing nucleotide triphosphate hydrolases"/>
    <property type="match status" value="1"/>
</dbReference>
<dbReference type="Pfam" id="PF12796">
    <property type="entry name" value="Ank_2"/>
    <property type="match status" value="1"/>
</dbReference>
<comment type="caution">
    <text evidence="5">The sequence shown here is derived from an EMBL/GenBank/DDBJ whole genome shotgun (WGS) entry which is preliminary data.</text>
</comment>
<feature type="repeat" description="ANK" evidence="2">
    <location>
        <begin position="649"/>
        <end position="678"/>
    </location>
</feature>
<dbReference type="AlphaFoldDB" id="A0AAD6ZF71"/>
<protein>
    <recommendedName>
        <fullName evidence="7">NACHT domain-containing protein</fullName>
    </recommendedName>
</protein>
<sequence>MLPGIRKITTFVSGQRRFSSLIHAPTASERDKIIEWFSPLNFYQRQADILSTRQSGTGDWFLQNDLIQEWKSGTGKRVWCPGIPGAGKTVLASILVNDLRMNLESPNTGVAVVYLNHKESDAQSPASLLAGLWRQLVFRKPISPIMRELYDTHREQRTRPSLDDTCSVLASTVSELSRVFIVVDALDEYPAEQRDTFVDCLLKLGPIVNLILTSRPHIDVESIIPSDLGILEISANEDDIRRYIDAQMVKSYRLSKHIKSCPGLRGEIEKTIIECYDGMFLLAKLNIDSLVPKHTIKAVRDALKNIPGDLDGTYDDVMERINRQCEEDRILARRTLTWISNAETVLHISELTEALAIEQGTIDLDPDNLLDRDIIISVCAGLVVISGEDHLVRLIHYTAQDYLDRIRETEFPHAQSDIAAACITYLSFHKFGRVGGDPNLESLLEENPLLEYALLFCLIHTRGQPEHRIRDDIVRFLTHLSVDCEHTWRIMHRLHASLPRTRLGIAAYFGMPEVVKHLVEQDGFEITALRGATTNGHTDIVRLLMKSRGYNEHVELQKVSQATSRLSLETAGHGSTQSTQCVHPLQAASLKGDEETVHILLEIGVDVNTEAQPYGTALHAASLSGRYPVVCMLLAYGASVNSQRGMYGTPLRAASLAGHADIVRLLLDNGAEIDAQVGNHGSALATVKRWRCCSLSMEPMPTQTVQEHVDGQHSISQPEQGMVTMKLHIYCCRRLSTSTQAQEQSKRRYRRPNVVDTVG</sequence>
<accession>A0AAD6ZF71</accession>
<dbReference type="EMBL" id="JARIHO010000054">
    <property type="protein sequence ID" value="KAJ7319334.1"/>
    <property type="molecule type" value="Genomic_DNA"/>
</dbReference>